<dbReference type="EMBL" id="OZ021737">
    <property type="protein sequence ID" value="CAK9318822.1"/>
    <property type="molecule type" value="Genomic_DNA"/>
</dbReference>
<organism evidence="1 2">
    <name type="scientific">Citrullus colocynthis</name>
    <name type="common">colocynth</name>
    <dbReference type="NCBI Taxonomy" id="252529"/>
    <lineage>
        <taxon>Eukaryota</taxon>
        <taxon>Viridiplantae</taxon>
        <taxon>Streptophyta</taxon>
        <taxon>Embryophyta</taxon>
        <taxon>Tracheophyta</taxon>
        <taxon>Spermatophyta</taxon>
        <taxon>Magnoliopsida</taxon>
        <taxon>eudicotyledons</taxon>
        <taxon>Gunneridae</taxon>
        <taxon>Pentapetalae</taxon>
        <taxon>rosids</taxon>
        <taxon>fabids</taxon>
        <taxon>Cucurbitales</taxon>
        <taxon>Cucurbitaceae</taxon>
        <taxon>Benincaseae</taxon>
        <taxon>Citrullus</taxon>
    </lineage>
</organism>
<sequence>MKTVINILFQTLKSNSKYTNPFSKAQKRVIGSFLKPRPDSHIRLWAHVCAIYGPGLRIKRRREIQFLSTLRTSLYNFETSSFISETATWQSSGLRYTDLLAEIQLQFGAIFRFNRRPPARIMAFQ</sequence>
<evidence type="ECO:0000313" key="2">
    <source>
        <dbReference type="Proteomes" id="UP001642487"/>
    </source>
</evidence>
<accession>A0ABP0YFS2</accession>
<keyword evidence="2" id="KW-1185">Reference proteome</keyword>
<dbReference type="Proteomes" id="UP001642487">
    <property type="component" value="Chromosome 3"/>
</dbReference>
<reference evidence="1 2" key="1">
    <citation type="submission" date="2024-03" db="EMBL/GenBank/DDBJ databases">
        <authorList>
            <person name="Gkanogiannis A."/>
            <person name="Becerra Lopez-Lavalle L."/>
        </authorList>
    </citation>
    <scope>NUCLEOTIDE SEQUENCE [LARGE SCALE GENOMIC DNA]</scope>
</reference>
<gene>
    <name evidence="1" type="ORF">CITCOLO1_LOCUS10796</name>
</gene>
<proteinExistence type="predicted"/>
<name>A0ABP0YFS2_9ROSI</name>
<protein>
    <submittedName>
        <fullName evidence="1">Uncharacterized protein</fullName>
    </submittedName>
</protein>
<evidence type="ECO:0000313" key="1">
    <source>
        <dbReference type="EMBL" id="CAK9318822.1"/>
    </source>
</evidence>